<name>A0A160TJP4_9ZZZZ</name>
<evidence type="ECO:0000313" key="2">
    <source>
        <dbReference type="EMBL" id="CUS45330.1"/>
    </source>
</evidence>
<dbReference type="AlphaFoldDB" id="A0A160TJP4"/>
<protein>
    <submittedName>
        <fullName evidence="2">Uncharacterized protein</fullName>
    </submittedName>
</protein>
<feature type="region of interest" description="Disordered" evidence="1">
    <location>
        <begin position="92"/>
        <end position="120"/>
    </location>
</feature>
<sequence length="120" mass="13751">MVLLPRRGLLAGAQADDHIADAHRLARLERDFARRAVPLVEQPDHRDTLRHRRRTERRVGPARYVDRHHVGWRLILVQRGFRHRLGAGRIGLPVAPADSEQRQDRRAAQQPAHHSGIQAS</sequence>
<organism evidence="2">
    <name type="scientific">hydrothermal vent metagenome</name>
    <dbReference type="NCBI Taxonomy" id="652676"/>
    <lineage>
        <taxon>unclassified sequences</taxon>
        <taxon>metagenomes</taxon>
        <taxon>ecological metagenomes</taxon>
    </lineage>
</organism>
<proteinExistence type="predicted"/>
<dbReference type="EMBL" id="CZQE01000242">
    <property type="protein sequence ID" value="CUS45330.1"/>
    <property type="molecule type" value="Genomic_DNA"/>
</dbReference>
<accession>A0A160TJP4</accession>
<gene>
    <name evidence="2" type="ORF">MGWOODY_Smn1184</name>
</gene>
<reference evidence="2" key="1">
    <citation type="submission" date="2015-10" db="EMBL/GenBank/DDBJ databases">
        <authorList>
            <person name="Gilbert D.G."/>
        </authorList>
    </citation>
    <scope>NUCLEOTIDE SEQUENCE</scope>
</reference>
<evidence type="ECO:0000256" key="1">
    <source>
        <dbReference type="SAM" id="MobiDB-lite"/>
    </source>
</evidence>